<name>A0A932CMS4_UNCTE</name>
<keyword evidence="1" id="KW-0472">Membrane</keyword>
<organism evidence="2 3">
    <name type="scientific">Tectimicrobiota bacterium</name>
    <dbReference type="NCBI Taxonomy" id="2528274"/>
    <lineage>
        <taxon>Bacteria</taxon>
        <taxon>Pseudomonadati</taxon>
        <taxon>Nitrospinota/Tectimicrobiota group</taxon>
        <taxon>Candidatus Tectimicrobiota</taxon>
    </lineage>
</organism>
<evidence type="ECO:0000313" key="3">
    <source>
        <dbReference type="Proteomes" id="UP000769766"/>
    </source>
</evidence>
<accession>A0A932CMS4</accession>
<dbReference type="EMBL" id="JACPRF010000109">
    <property type="protein sequence ID" value="MBI2875941.1"/>
    <property type="molecule type" value="Genomic_DNA"/>
</dbReference>
<protein>
    <submittedName>
        <fullName evidence="2">Uncharacterized protein</fullName>
    </submittedName>
</protein>
<evidence type="ECO:0000256" key="1">
    <source>
        <dbReference type="SAM" id="Phobius"/>
    </source>
</evidence>
<proteinExistence type="predicted"/>
<reference evidence="2" key="1">
    <citation type="submission" date="2020-07" db="EMBL/GenBank/DDBJ databases">
        <title>Huge and variable diversity of episymbiotic CPR bacteria and DPANN archaea in groundwater ecosystems.</title>
        <authorList>
            <person name="He C.Y."/>
            <person name="Keren R."/>
            <person name="Whittaker M."/>
            <person name="Farag I.F."/>
            <person name="Doudna J."/>
            <person name="Cate J.H.D."/>
            <person name="Banfield J.F."/>
        </authorList>
    </citation>
    <scope>NUCLEOTIDE SEQUENCE</scope>
    <source>
        <strain evidence="2">NC_groundwater_672_Ag_B-0.1um_62_36</strain>
    </source>
</reference>
<keyword evidence="1" id="KW-0812">Transmembrane</keyword>
<keyword evidence="1" id="KW-1133">Transmembrane helix</keyword>
<feature type="transmembrane region" description="Helical" evidence="1">
    <location>
        <begin position="29"/>
        <end position="45"/>
    </location>
</feature>
<evidence type="ECO:0000313" key="2">
    <source>
        <dbReference type="EMBL" id="MBI2875941.1"/>
    </source>
</evidence>
<feature type="non-terminal residue" evidence="2">
    <location>
        <position position="77"/>
    </location>
</feature>
<gene>
    <name evidence="2" type="ORF">HYY20_03585</name>
</gene>
<sequence length="77" mass="8482">MRRPLISLTLAYGMGLILGHLFPLRQPTLLFYLLSLLASLAGLGIRKWRRRAAGPHATPYPPLRLGILPLAPLLLAC</sequence>
<dbReference type="Proteomes" id="UP000769766">
    <property type="component" value="Unassembled WGS sequence"/>
</dbReference>
<dbReference type="AlphaFoldDB" id="A0A932CMS4"/>
<comment type="caution">
    <text evidence="2">The sequence shown here is derived from an EMBL/GenBank/DDBJ whole genome shotgun (WGS) entry which is preliminary data.</text>
</comment>